<dbReference type="OrthoDB" id="9781705at2"/>
<evidence type="ECO:0000259" key="2">
    <source>
        <dbReference type="Pfam" id="PF04069"/>
    </source>
</evidence>
<dbReference type="Proteomes" id="UP000280444">
    <property type="component" value="Unassembled WGS sequence"/>
</dbReference>
<dbReference type="Pfam" id="PF04069">
    <property type="entry name" value="OpuAC"/>
    <property type="match status" value="1"/>
</dbReference>
<gene>
    <name evidence="3" type="ORF">EII11_04900</name>
</gene>
<feature type="domain" description="ABC-type glycine betaine transport system substrate-binding" evidence="2">
    <location>
        <begin position="46"/>
        <end position="305"/>
    </location>
</feature>
<dbReference type="GO" id="GO:0022857">
    <property type="term" value="F:transmembrane transporter activity"/>
    <property type="evidence" value="ECO:0007669"/>
    <property type="project" value="InterPro"/>
</dbReference>
<keyword evidence="1" id="KW-0732">Signal</keyword>
<keyword evidence="4" id="KW-1185">Reference proteome</keyword>
<accession>A0A3P1SF50</accession>
<dbReference type="GO" id="GO:0043190">
    <property type="term" value="C:ATP-binding cassette (ABC) transporter complex"/>
    <property type="evidence" value="ECO:0007669"/>
    <property type="project" value="InterPro"/>
</dbReference>
<evidence type="ECO:0000313" key="4">
    <source>
        <dbReference type="Proteomes" id="UP000280444"/>
    </source>
</evidence>
<dbReference type="Gene3D" id="3.40.190.120">
    <property type="entry name" value="Osmoprotection protein (prox), domain 2"/>
    <property type="match status" value="1"/>
</dbReference>
<evidence type="ECO:0000256" key="1">
    <source>
        <dbReference type="SAM" id="SignalP"/>
    </source>
</evidence>
<dbReference type="Gene3D" id="3.40.190.10">
    <property type="entry name" value="Periplasmic binding protein-like II"/>
    <property type="match status" value="1"/>
</dbReference>
<reference evidence="3 4" key="1">
    <citation type="submission" date="2018-11" db="EMBL/GenBank/DDBJ databases">
        <title>Genomes From Bacteria Associated with the Canine Oral Cavity: a Test Case for Automated Genome-Based Taxonomic Assignment.</title>
        <authorList>
            <person name="Coil D.A."/>
            <person name="Jospin G."/>
            <person name="Darling A.E."/>
            <person name="Wallis C."/>
            <person name="Davis I.J."/>
            <person name="Harris S."/>
            <person name="Eisen J.A."/>
            <person name="Holcombe L.J."/>
            <person name="O'Flynn C."/>
        </authorList>
    </citation>
    <scope>NUCLEOTIDE SEQUENCE [LARGE SCALE GENOMIC DNA]</scope>
    <source>
        <strain evidence="3 4">OH770</strain>
    </source>
</reference>
<name>A0A3P1SF50_9ACTO</name>
<dbReference type="SUPFAM" id="SSF53850">
    <property type="entry name" value="Periplasmic binding protein-like II"/>
    <property type="match status" value="1"/>
</dbReference>
<comment type="caution">
    <text evidence="3">The sequence shown here is derived from an EMBL/GenBank/DDBJ whole genome shotgun (WGS) entry which is preliminary data.</text>
</comment>
<feature type="chain" id="PRO_5038808006" evidence="1">
    <location>
        <begin position="26"/>
        <end position="307"/>
    </location>
</feature>
<dbReference type="InterPro" id="IPR007210">
    <property type="entry name" value="ABC_Gly_betaine_transp_sub-bd"/>
</dbReference>
<dbReference type="EMBL" id="RQZF01000003">
    <property type="protein sequence ID" value="RRC95607.1"/>
    <property type="molecule type" value="Genomic_DNA"/>
</dbReference>
<feature type="signal peptide" evidence="1">
    <location>
        <begin position="1"/>
        <end position="25"/>
    </location>
</feature>
<sequence length="307" mass="33159">MSSRRITAWQGRRLLPALLALTCLAAGCAASDPFGDSPEQGNTDAAIVVGSQDYYSNEIIAEIYAQTLEAEGYTVDRHMRIGPRDVYLPEIEAGAIDVFPEYSGNLLQYWRPDTPARQADQVQVELQAAAPGGLRVLHAAPASDQDSYTVTREFAERWNLRTIDDLSSVTEPMILGANSEAEQRPYGPAGLKALYGVTIGFTPIEDSGGALTVKALRDGDIQLANIYTADPAIATHDLVTLEDPRGLFLASNVVPLVSERLSDDAVQALNAISAKLTSEDLIALNARSVNEGLPAHVLAAQWLEERR</sequence>
<protein>
    <submittedName>
        <fullName evidence="3">ABC transporter substrate-binding protein</fullName>
    </submittedName>
</protein>
<evidence type="ECO:0000313" key="3">
    <source>
        <dbReference type="EMBL" id="RRC95607.1"/>
    </source>
</evidence>
<proteinExistence type="predicted"/>
<organism evidence="3 4">
    <name type="scientific">Schaalia canis</name>
    <dbReference type="NCBI Taxonomy" id="100469"/>
    <lineage>
        <taxon>Bacteria</taxon>
        <taxon>Bacillati</taxon>
        <taxon>Actinomycetota</taxon>
        <taxon>Actinomycetes</taxon>
        <taxon>Actinomycetales</taxon>
        <taxon>Actinomycetaceae</taxon>
        <taxon>Schaalia</taxon>
    </lineage>
</organism>
<dbReference type="AlphaFoldDB" id="A0A3P1SF50"/>
<dbReference type="CDD" id="cd13606">
    <property type="entry name" value="PBP2_ProX_like"/>
    <property type="match status" value="1"/>
</dbReference>
<dbReference type="RefSeq" id="WP_124869428.1">
    <property type="nucleotide sequence ID" value="NZ_RQZF01000003.1"/>
</dbReference>
<dbReference type="PROSITE" id="PS51257">
    <property type="entry name" value="PROKAR_LIPOPROTEIN"/>
    <property type="match status" value="1"/>
</dbReference>